<reference evidence="1 2" key="1">
    <citation type="submission" date="2018-06" db="EMBL/GenBank/DDBJ databases">
        <title>Comparative genomics reveals the genomic features of Rhizophagus irregularis, R. cerebriforme, R. diaphanum and Gigaspora rosea, and their symbiotic lifestyle signature.</title>
        <authorList>
            <person name="Morin E."/>
            <person name="San Clemente H."/>
            <person name="Chen E.C.H."/>
            <person name="De La Providencia I."/>
            <person name="Hainaut M."/>
            <person name="Kuo A."/>
            <person name="Kohler A."/>
            <person name="Murat C."/>
            <person name="Tang N."/>
            <person name="Roy S."/>
            <person name="Loubradou J."/>
            <person name="Henrissat B."/>
            <person name="Grigoriev I.V."/>
            <person name="Corradi N."/>
            <person name="Roux C."/>
            <person name="Martin F.M."/>
        </authorList>
    </citation>
    <scope>NUCLEOTIDE SEQUENCE [LARGE SCALE GENOMIC DNA]</scope>
    <source>
        <strain evidence="1 2">DAOM 194757</strain>
    </source>
</reference>
<comment type="caution">
    <text evidence="1">The sequence shown here is derived from an EMBL/GenBank/DDBJ whole genome shotgun (WGS) entry which is preliminary data.</text>
</comment>
<accession>A0A397VB86</accession>
<gene>
    <name evidence="1" type="ORF">C2G38_2088735</name>
</gene>
<evidence type="ECO:0000313" key="2">
    <source>
        <dbReference type="Proteomes" id="UP000266673"/>
    </source>
</evidence>
<proteinExistence type="predicted"/>
<protein>
    <submittedName>
        <fullName evidence="1">Uncharacterized protein</fullName>
    </submittedName>
</protein>
<dbReference type="AlphaFoldDB" id="A0A397VB86"/>
<dbReference type="Proteomes" id="UP000266673">
    <property type="component" value="Unassembled WGS sequence"/>
</dbReference>
<organism evidence="1 2">
    <name type="scientific">Gigaspora rosea</name>
    <dbReference type="NCBI Taxonomy" id="44941"/>
    <lineage>
        <taxon>Eukaryota</taxon>
        <taxon>Fungi</taxon>
        <taxon>Fungi incertae sedis</taxon>
        <taxon>Mucoromycota</taxon>
        <taxon>Glomeromycotina</taxon>
        <taxon>Glomeromycetes</taxon>
        <taxon>Diversisporales</taxon>
        <taxon>Gigasporaceae</taxon>
        <taxon>Gigaspora</taxon>
    </lineage>
</organism>
<dbReference type="EMBL" id="QKWP01000620">
    <property type="protein sequence ID" value="RIB17253.1"/>
    <property type="molecule type" value="Genomic_DNA"/>
</dbReference>
<dbReference type="STRING" id="44941.A0A397VB86"/>
<evidence type="ECO:0000313" key="1">
    <source>
        <dbReference type="EMBL" id="RIB17253.1"/>
    </source>
</evidence>
<keyword evidence="2" id="KW-1185">Reference proteome</keyword>
<sequence length="69" mass="7909">MNEVNLENVKNLSKVFIRGRPAKRRYISSVEKEQGYWGGSKAKRSYKCGICNKAGHNAAFYKKKGNDRK</sequence>
<name>A0A397VB86_9GLOM</name>